<sequence length="104" mass="11738">MEDNHRLMTMISALKMELRDVCSEFKSLSKSVKLLTFGTQSLDNLLNEGKNKGDKYDLGFFEKGSNVGGSSTMFIGAFDNKNKFEEPAKLWHVKSSQHKSSQRS</sequence>
<reference evidence="1 2" key="1">
    <citation type="submission" date="2019-08" db="EMBL/GenBank/DDBJ databases">
        <title>Draft genome sequences of two oriental melons (Cucumis melo L. var makuwa).</title>
        <authorList>
            <person name="Kwon S.-Y."/>
        </authorList>
    </citation>
    <scope>NUCLEOTIDE SEQUENCE [LARGE SCALE GENOMIC DNA]</scope>
    <source>
        <strain evidence="2">cv. Chang Bougi</strain>
        <tissue evidence="1">Leaf</tissue>
    </source>
</reference>
<comment type="caution">
    <text evidence="1">The sequence shown here is derived from an EMBL/GenBank/DDBJ whole genome shotgun (WGS) entry which is preliminary data.</text>
</comment>
<protein>
    <submittedName>
        <fullName evidence="1">Uncharacterized protein</fullName>
    </submittedName>
</protein>
<dbReference type="EMBL" id="SSTD01016175">
    <property type="protein sequence ID" value="TYK01606.1"/>
    <property type="molecule type" value="Genomic_DNA"/>
</dbReference>
<proteinExistence type="predicted"/>
<dbReference type="Proteomes" id="UP000321947">
    <property type="component" value="Unassembled WGS sequence"/>
</dbReference>
<organism evidence="1 2">
    <name type="scientific">Cucumis melo var. makuwa</name>
    <name type="common">Oriental melon</name>
    <dbReference type="NCBI Taxonomy" id="1194695"/>
    <lineage>
        <taxon>Eukaryota</taxon>
        <taxon>Viridiplantae</taxon>
        <taxon>Streptophyta</taxon>
        <taxon>Embryophyta</taxon>
        <taxon>Tracheophyta</taxon>
        <taxon>Spermatophyta</taxon>
        <taxon>Magnoliopsida</taxon>
        <taxon>eudicotyledons</taxon>
        <taxon>Gunneridae</taxon>
        <taxon>Pentapetalae</taxon>
        <taxon>rosids</taxon>
        <taxon>fabids</taxon>
        <taxon>Cucurbitales</taxon>
        <taxon>Cucurbitaceae</taxon>
        <taxon>Benincaseae</taxon>
        <taxon>Cucumis</taxon>
    </lineage>
</organism>
<accession>A0A5D3BTR4</accession>
<name>A0A5D3BTR4_CUCMM</name>
<evidence type="ECO:0000313" key="2">
    <source>
        <dbReference type="Proteomes" id="UP000321947"/>
    </source>
</evidence>
<gene>
    <name evidence="1" type="ORF">E5676_scaffold451G002030</name>
</gene>
<dbReference type="AlphaFoldDB" id="A0A5D3BTR4"/>
<evidence type="ECO:0000313" key="1">
    <source>
        <dbReference type="EMBL" id="TYK01606.1"/>
    </source>
</evidence>